<organism evidence="7 8">
    <name type="scientific">[Emmonsia] crescens</name>
    <dbReference type="NCBI Taxonomy" id="73230"/>
    <lineage>
        <taxon>Eukaryota</taxon>
        <taxon>Fungi</taxon>
        <taxon>Dikarya</taxon>
        <taxon>Ascomycota</taxon>
        <taxon>Pezizomycotina</taxon>
        <taxon>Eurotiomycetes</taxon>
        <taxon>Eurotiomycetidae</taxon>
        <taxon>Onygenales</taxon>
        <taxon>Ajellomycetaceae</taxon>
        <taxon>Emergomyces</taxon>
    </lineage>
</organism>
<dbReference type="InterPro" id="IPR000719">
    <property type="entry name" value="Prot_kinase_dom"/>
</dbReference>
<dbReference type="AlphaFoldDB" id="A0A0G2HSI8"/>
<keyword evidence="3" id="KW-0547">Nucleotide-binding</keyword>
<dbReference type="GO" id="GO:0043484">
    <property type="term" value="P:regulation of RNA splicing"/>
    <property type="evidence" value="ECO:0007669"/>
    <property type="project" value="TreeGrafter"/>
</dbReference>
<dbReference type="PANTHER" id="PTHR45646:SF11">
    <property type="entry name" value="SERINE_THREONINE-PROTEIN KINASE DOA"/>
    <property type="match status" value="1"/>
</dbReference>
<evidence type="ECO:0000256" key="5">
    <source>
        <dbReference type="ARBA" id="ARBA00022840"/>
    </source>
</evidence>
<evidence type="ECO:0000259" key="6">
    <source>
        <dbReference type="PROSITE" id="PS50011"/>
    </source>
</evidence>
<comment type="caution">
    <text evidence="7">The sequence shown here is derived from an EMBL/GenBank/DDBJ whole genome shotgun (WGS) entry which is preliminary data.</text>
</comment>
<accession>A0A0G2HSI8</accession>
<evidence type="ECO:0000313" key="8">
    <source>
        <dbReference type="Proteomes" id="UP000034164"/>
    </source>
</evidence>
<evidence type="ECO:0000256" key="4">
    <source>
        <dbReference type="ARBA" id="ARBA00022777"/>
    </source>
</evidence>
<dbReference type="VEuPathDB" id="FungiDB:EMCG_04402"/>
<dbReference type="Proteomes" id="UP000034164">
    <property type="component" value="Unassembled WGS sequence"/>
</dbReference>
<dbReference type="PANTHER" id="PTHR45646">
    <property type="entry name" value="SERINE/THREONINE-PROTEIN KINASE DOA-RELATED"/>
    <property type="match status" value="1"/>
</dbReference>
<dbReference type="InterPro" id="IPR051175">
    <property type="entry name" value="CLK_kinases"/>
</dbReference>
<evidence type="ECO:0000256" key="2">
    <source>
        <dbReference type="ARBA" id="ARBA00022679"/>
    </source>
</evidence>
<protein>
    <recommendedName>
        <fullName evidence="6">Protein kinase domain-containing protein</fullName>
    </recommendedName>
</protein>
<dbReference type="SMART" id="SM00220">
    <property type="entry name" value="S_TKc"/>
    <property type="match status" value="1"/>
</dbReference>
<evidence type="ECO:0000256" key="1">
    <source>
        <dbReference type="ARBA" id="ARBA00022527"/>
    </source>
</evidence>
<dbReference type="Pfam" id="PF00069">
    <property type="entry name" value="Pkinase"/>
    <property type="match status" value="2"/>
</dbReference>
<proteinExistence type="predicted"/>
<dbReference type="GO" id="GO:0005524">
    <property type="term" value="F:ATP binding"/>
    <property type="evidence" value="ECO:0007669"/>
    <property type="project" value="UniProtKB-KW"/>
</dbReference>
<keyword evidence="5" id="KW-0067">ATP-binding</keyword>
<dbReference type="Gene3D" id="3.30.200.20">
    <property type="entry name" value="Phosphorylase Kinase, domain 1"/>
    <property type="match status" value="1"/>
</dbReference>
<dbReference type="InterPro" id="IPR011009">
    <property type="entry name" value="Kinase-like_dom_sf"/>
</dbReference>
<gene>
    <name evidence="7" type="ORF">EMCG_04402</name>
</gene>
<dbReference type="GO" id="GO:0004674">
    <property type="term" value="F:protein serine/threonine kinase activity"/>
    <property type="evidence" value="ECO:0007669"/>
    <property type="project" value="UniProtKB-KW"/>
</dbReference>
<dbReference type="GO" id="GO:0005634">
    <property type="term" value="C:nucleus"/>
    <property type="evidence" value="ECO:0007669"/>
    <property type="project" value="TreeGrafter"/>
</dbReference>
<evidence type="ECO:0000313" key="7">
    <source>
        <dbReference type="EMBL" id="KKZ60978.1"/>
    </source>
</evidence>
<reference evidence="8" key="1">
    <citation type="journal article" date="2015" name="PLoS Genet.">
        <title>The dynamic genome and transcriptome of the human fungal pathogen Blastomyces and close relative Emmonsia.</title>
        <authorList>
            <person name="Munoz J.F."/>
            <person name="Gauthier G.M."/>
            <person name="Desjardins C.A."/>
            <person name="Gallo J.E."/>
            <person name="Holder J."/>
            <person name="Sullivan T.D."/>
            <person name="Marty A.J."/>
            <person name="Carmen J.C."/>
            <person name="Chen Z."/>
            <person name="Ding L."/>
            <person name="Gujja S."/>
            <person name="Magrini V."/>
            <person name="Misas E."/>
            <person name="Mitreva M."/>
            <person name="Priest M."/>
            <person name="Saif S."/>
            <person name="Whiston E.A."/>
            <person name="Young S."/>
            <person name="Zeng Q."/>
            <person name="Goldman W.E."/>
            <person name="Mardis E.R."/>
            <person name="Taylor J.W."/>
            <person name="McEwen J.G."/>
            <person name="Clay O.K."/>
            <person name="Klein B.S."/>
            <person name="Cuomo C.A."/>
        </authorList>
    </citation>
    <scope>NUCLEOTIDE SEQUENCE [LARGE SCALE GENOMIC DNA]</scope>
    <source>
        <strain evidence="8">UAMH 3008</strain>
    </source>
</reference>
<name>A0A0G2HSI8_9EURO</name>
<dbReference type="SUPFAM" id="SSF56112">
    <property type="entry name" value="Protein kinase-like (PK-like)"/>
    <property type="match status" value="1"/>
</dbReference>
<evidence type="ECO:0000256" key="3">
    <source>
        <dbReference type="ARBA" id="ARBA00022741"/>
    </source>
</evidence>
<keyword evidence="1" id="KW-0723">Serine/threonine-protein kinase</keyword>
<dbReference type="EMBL" id="LCZI01001384">
    <property type="protein sequence ID" value="KKZ60978.1"/>
    <property type="molecule type" value="Genomic_DNA"/>
</dbReference>
<dbReference type="OrthoDB" id="5979581at2759"/>
<sequence>MASGLSSPLKFPDTGFDIVDVAEKLEEETLPNYNPANYYPAHLGQVLVDRYQIVGKLGYGVTSTVWLGRDLLEARYVTLKISTASSKRNNEINIYKQLDSVASKIDHVGQNLYRKLYDSFEITASRGTTHTCLVQEPLGLSLEQILDLRRSRLLTTDLLKPLLRQLLIGLDFLHVAGVVHTEDLQSKNLLLQIDNTRVFKIFEETELKEPAPRKILEDHTIYMTRRIPGTETLPIITDFGEARLISKTRKEGSIMPDVYRAPEAILWMEWDDKVDIWSVAVLLWDLVSHRHLFHGRNSEGSVDESLRFAEMIAIMGPPPKEFLKRSDACQVFWDENGRWRNFAPIPDITLEGLAADIEGDDKKGFLNFLRKILRWLPEERPTAGELVYDEWVLKGLGEGKGT</sequence>
<dbReference type="PROSITE" id="PS50011">
    <property type="entry name" value="PROTEIN_KINASE_DOM"/>
    <property type="match status" value="1"/>
</dbReference>
<dbReference type="Gene3D" id="1.10.510.10">
    <property type="entry name" value="Transferase(Phosphotransferase) domain 1"/>
    <property type="match status" value="1"/>
</dbReference>
<keyword evidence="4" id="KW-0418">Kinase</keyword>
<keyword evidence="2" id="KW-0808">Transferase</keyword>
<feature type="domain" description="Protein kinase" evidence="6">
    <location>
        <begin position="51"/>
        <end position="392"/>
    </location>
</feature>